<evidence type="ECO:0000313" key="1">
    <source>
        <dbReference type="EMBL" id="NLJ23469.1"/>
    </source>
</evidence>
<comment type="caution">
    <text evidence="1">The sequence shown here is derived from an EMBL/GenBank/DDBJ whole genome shotgun (WGS) entry which is preliminary data.</text>
</comment>
<protein>
    <submittedName>
        <fullName evidence="1">DUF2240 family protein</fullName>
    </submittedName>
</protein>
<dbReference type="Proteomes" id="UP000544742">
    <property type="component" value="Unassembled WGS sequence"/>
</dbReference>
<dbReference type="Pfam" id="PF09999">
    <property type="entry name" value="DUF2240"/>
    <property type="match status" value="1"/>
</dbReference>
<dbReference type="RefSeq" id="WP_157863651.1">
    <property type="nucleotide sequence ID" value="NZ_CAJYDL010000001.1"/>
</dbReference>
<organism evidence="1 2">
    <name type="scientific">Methanothrix soehngenii</name>
    <name type="common">Methanosaeta concilii</name>
    <dbReference type="NCBI Taxonomy" id="2223"/>
    <lineage>
        <taxon>Archaea</taxon>
        <taxon>Methanobacteriati</taxon>
        <taxon>Methanobacteriota</taxon>
        <taxon>Stenosarchaea group</taxon>
        <taxon>Methanomicrobia</taxon>
        <taxon>Methanotrichales</taxon>
        <taxon>Methanotrichaceae</taxon>
        <taxon>Methanothrix</taxon>
    </lineage>
</organism>
<dbReference type="InterPro" id="IPR018716">
    <property type="entry name" value="DUF2240"/>
</dbReference>
<accession>A0A7K4AKG9</accession>
<gene>
    <name evidence="1" type="ORF">GX426_10250</name>
</gene>
<dbReference type="AlphaFoldDB" id="A0A7K4AKG9"/>
<reference evidence="1 2" key="1">
    <citation type="journal article" date="2020" name="Biotechnol. Biofuels">
        <title>New insights from the biogas microbiome by comprehensive genome-resolved metagenomics of nearly 1600 species originating from multiple anaerobic digesters.</title>
        <authorList>
            <person name="Campanaro S."/>
            <person name="Treu L."/>
            <person name="Rodriguez-R L.M."/>
            <person name="Kovalovszki A."/>
            <person name="Ziels R.M."/>
            <person name="Maus I."/>
            <person name="Zhu X."/>
            <person name="Kougias P.G."/>
            <person name="Basile A."/>
            <person name="Luo G."/>
            <person name="Schluter A."/>
            <person name="Konstantinidis K.T."/>
            <person name="Angelidaki I."/>
        </authorList>
    </citation>
    <scope>NUCLEOTIDE SEQUENCE [LARGE SCALE GENOMIC DNA]</scope>
    <source>
        <strain evidence="1">AS27yjCOA_157</strain>
    </source>
</reference>
<proteinExistence type="predicted"/>
<dbReference type="GeneID" id="10460439"/>
<sequence>MDREKEILVATPFKKRGKKSLKISDFIFALSLDLKWGSPEKVRALLREAEAEGMVKMDGEIVSAAFDIDAVDVPLGFKPSTEEAILDQGIRLITSQTGMSRKEVIALANDKQDSLKKLVEMDAVVLLLAREMGLDVHDLAAKAYENLLARAREVQPS</sequence>
<name>A0A7K4AKG9_METSH</name>
<evidence type="ECO:0000313" key="2">
    <source>
        <dbReference type="Proteomes" id="UP000544742"/>
    </source>
</evidence>
<dbReference type="EMBL" id="JAAYUN010000186">
    <property type="protein sequence ID" value="NLJ23469.1"/>
    <property type="molecule type" value="Genomic_DNA"/>
</dbReference>